<dbReference type="Proteomes" id="UP000235786">
    <property type="component" value="Unassembled WGS sequence"/>
</dbReference>
<accession>A0A2J6RW39</accession>
<evidence type="ECO:0000313" key="3">
    <source>
        <dbReference type="Proteomes" id="UP000235786"/>
    </source>
</evidence>
<reference evidence="2 3" key="1">
    <citation type="submission" date="2016-04" db="EMBL/GenBank/DDBJ databases">
        <title>A degradative enzymes factory behind the ericoid mycorrhizal symbiosis.</title>
        <authorList>
            <consortium name="DOE Joint Genome Institute"/>
            <person name="Martino E."/>
            <person name="Morin E."/>
            <person name="Grelet G."/>
            <person name="Kuo A."/>
            <person name="Kohler A."/>
            <person name="Daghino S."/>
            <person name="Barry K."/>
            <person name="Choi C."/>
            <person name="Cichocki N."/>
            <person name="Clum A."/>
            <person name="Copeland A."/>
            <person name="Hainaut M."/>
            <person name="Haridas S."/>
            <person name="Labutti K."/>
            <person name="Lindquist E."/>
            <person name="Lipzen A."/>
            <person name="Khouja H.-R."/>
            <person name="Murat C."/>
            <person name="Ohm R."/>
            <person name="Olson A."/>
            <person name="Spatafora J."/>
            <person name="Veneault-Fourrey C."/>
            <person name="Henrissat B."/>
            <person name="Grigoriev I."/>
            <person name="Martin F."/>
            <person name="Perotto S."/>
        </authorList>
    </citation>
    <scope>NUCLEOTIDE SEQUENCE [LARGE SCALE GENOMIC DNA]</scope>
    <source>
        <strain evidence="2 3">F</strain>
    </source>
</reference>
<feature type="region of interest" description="Disordered" evidence="1">
    <location>
        <begin position="1"/>
        <end position="29"/>
    </location>
</feature>
<name>A0A2J6RW39_HYAVF</name>
<protein>
    <submittedName>
        <fullName evidence="2">Uncharacterized protein</fullName>
    </submittedName>
</protein>
<organism evidence="2 3">
    <name type="scientific">Hyaloscypha variabilis (strain UAMH 11265 / GT02V1 / F)</name>
    <name type="common">Meliniomyces variabilis</name>
    <dbReference type="NCBI Taxonomy" id="1149755"/>
    <lineage>
        <taxon>Eukaryota</taxon>
        <taxon>Fungi</taxon>
        <taxon>Dikarya</taxon>
        <taxon>Ascomycota</taxon>
        <taxon>Pezizomycotina</taxon>
        <taxon>Leotiomycetes</taxon>
        <taxon>Helotiales</taxon>
        <taxon>Hyaloscyphaceae</taxon>
        <taxon>Hyaloscypha</taxon>
        <taxon>Hyaloscypha variabilis</taxon>
    </lineage>
</organism>
<evidence type="ECO:0000256" key="1">
    <source>
        <dbReference type="SAM" id="MobiDB-lite"/>
    </source>
</evidence>
<keyword evidence="3" id="KW-1185">Reference proteome</keyword>
<gene>
    <name evidence="2" type="ORF">L207DRAFT_581384</name>
</gene>
<evidence type="ECO:0000313" key="2">
    <source>
        <dbReference type="EMBL" id="PMD42730.1"/>
    </source>
</evidence>
<feature type="compositionally biased region" description="Low complexity" evidence="1">
    <location>
        <begin position="7"/>
        <end position="29"/>
    </location>
</feature>
<dbReference type="EMBL" id="KZ613943">
    <property type="protein sequence ID" value="PMD42730.1"/>
    <property type="molecule type" value="Genomic_DNA"/>
</dbReference>
<proteinExistence type="predicted"/>
<dbReference type="AlphaFoldDB" id="A0A2J6RW39"/>
<sequence length="173" mass="19728">MESKSESSFSAPTTPSRSTSLSSGRSMDSWWSSRSLTCAVDVPPRYGKYLVIDPFLGKYCDFHSTLWPDEASFVWNCGLIIKPKNYTNFLFLGTILKFADDSKGGIPPELRIMIWVLAFPWLNVLNKLFLNTEDYLQIQKIDKTPRDYHPRPSSLRFCKVQGIVEKYARVAGS</sequence>